<dbReference type="EMBL" id="CYGV01001199">
    <property type="protein sequence ID" value="CUA70824.1"/>
    <property type="molecule type" value="Genomic_DNA"/>
</dbReference>
<sequence length="401" mass="46180">MAKRRIGKGTEPKDSKRHKPNSANAEATACDNAPRDPDYYFEDGSIILLLEDVLFKVHATLLKSQSQVFEDMFAMPAGNVSSRTEGTSDQDPVIIPQVKPSQFRNLLKMLYSPASSAFHDSIRQPSGESGGEYFPELGLTISPWSIFNFYIDVGTLCHRFGMAEMEQWAKRRLQVHILYHTPTIADEGVANLSSFLDVVEYARRTQDPRLINDIQQLVYFCIHASKYQNLMGLFRTPGLRENHPSIFGCIFSIFLAEKYTVWEREPFTKLDRMALFSAKVRLSPTPDSFRKDIHWPLLEKPSSLDQFRESIGLKLCSEGSPCGHQCASKIVDLWLTVFHDNYYEDVKEAFVLASLAILRFKFFRNAQRRCCQSCRVRFIEQLDEDIELVYVRFGEYYREID</sequence>
<evidence type="ECO:0000313" key="3">
    <source>
        <dbReference type="EMBL" id="CUA70824.1"/>
    </source>
</evidence>
<dbReference type="SUPFAM" id="SSF54695">
    <property type="entry name" value="POZ domain"/>
    <property type="match status" value="1"/>
</dbReference>
<protein>
    <recommendedName>
        <fullName evidence="2">BTB domain-containing protein</fullName>
    </recommendedName>
</protein>
<organism evidence="3 4">
    <name type="scientific">Rhizoctonia solani</name>
    <dbReference type="NCBI Taxonomy" id="456999"/>
    <lineage>
        <taxon>Eukaryota</taxon>
        <taxon>Fungi</taxon>
        <taxon>Dikarya</taxon>
        <taxon>Basidiomycota</taxon>
        <taxon>Agaricomycotina</taxon>
        <taxon>Agaricomycetes</taxon>
        <taxon>Cantharellales</taxon>
        <taxon>Ceratobasidiaceae</taxon>
        <taxon>Rhizoctonia</taxon>
    </lineage>
</organism>
<feature type="domain" description="BTB" evidence="2">
    <location>
        <begin position="44"/>
        <end position="112"/>
    </location>
</feature>
<gene>
    <name evidence="3" type="ORF">RSOLAG22IIIB_09163</name>
</gene>
<proteinExistence type="predicted"/>
<evidence type="ECO:0000313" key="4">
    <source>
        <dbReference type="Proteomes" id="UP000044841"/>
    </source>
</evidence>
<dbReference type="InterPro" id="IPR000210">
    <property type="entry name" value="BTB/POZ_dom"/>
</dbReference>
<dbReference type="InterPro" id="IPR011333">
    <property type="entry name" value="SKP1/BTB/POZ_sf"/>
</dbReference>
<dbReference type="Proteomes" id="UP000044841">
    <property type="component" value="Unassembled WGS sequence"/>
</dbReference>
<feature type="region of interest" description="Disordered" evidence="1">
    <location>
        <begin position="1"/>
        <end position="31"/>
    </location>
</feature>
<dbReference type="AlphaFoldDB" id="A0A0K6FXF0"/>
<dbReference type="Gene3D" id="3.30.710.10">
    <property type="entry name" value="Potassium Channel Kv1.1, Chain A"/>
    <property type="match status" value="1"/>
</dbReference>
<evidence type="ECO:0000256" key="1">
    <source>
        <dbReference type="SAM" id="MobiDB-lite"/>
    </source>
</evidence>
<evidence type="ECO:0000259" key="2">
    <source>
        <dbReference type="PROSITE" id="PS50097"/>
    </source>
</evidence>
<dbReference type="PROSITE" id="PS50097">
    <property type="entry name" value="BTB"/>
    <property type="match status" value="1"/>
</dbReference>
<name>A0A0K6FXF0_9AGAM</name>
<dbReference type="Pfam" id="PF00651">
    <property type="entry name" value="BTB"/>
    <property type="match status" value="1"/>
</dbReference>
<accession>A0A0K6FXF0</accession>
<keyword evidence="4" id="KW-1185">Reference proteome</keyword>
<reference evidence="3 4" key="1">
    <citation type="submission" date="2015-07" db="EMBL/GenBank/DDBJ databases">
        <authorList>
            <person name="Noorani M."/>
        </authorList>
    </citation>
    <scope>NUCLEOTIDE SEQUENCE [LARGE SCALE GENOMIC DNA]</scope>
    <source>
        <strain evidence="3">BBA 69670</strain>
    </source>
</reference>